<dbReference type="InterPro" id="IPR010317">
    <property type="entry name" value="WxLIP_PGBD"/>
</dbReference>
<feature type="chain" id="PRO_5045874781" evidence="2">
    <location>
        <begin position="29"/>
        <end position="364"/>
    </location>
</feature>
<evidence type="ECO:0000313" key="5">
    <source>
        <dbReference type="EMBL" id="MBC5648069.1"/>
    </source>
</evidence>
<feature type="domain" description="WxL Interacting Protein peptidoglycan binding" evidence="3">
    <location>
        <begin position="37"/>
        <end position="155"/>
    </location>
</feature>
<keyword evidence="1" id="KW-1133">Transmembrane helix</keyword>
<organism evidence="5 6">
    <name type="scientific">Christensenella tenuis</name>
    <dbReference type="NCBI Taxonomy" id="2763033"/>
    <lineage>
        <taxon>Bacteria</taxon>
        <taxon>Bacillati</taxon>
        <taxon>Bacillota</taxon>
        <taxon>Clostridia</taxon>
        <taxon>Christensenellales</taxon>
        <taxon>Christensenellaceae</taxon>
        <taxon>Christensenella</taxon>
    </lineage>
</organism>
<reference evidence="5 6" key="1">
    <citation type="submission" date="2020-08" db="EMBL/GenBank/DDBJ databases">
        <title>Genome public.</title>
        <authorList>
            <person name="Liu C."/>
            <person name="Sun Q."/>
        </authorList>
    </citation>
    <scope>NUCLEOTIDE SEQUENCE [LARGE SCALE GENOMIC DNA]</scope>
    <source>
        <strain evidence="5 6">NSJ-35</strain>
    </source>
</reference>
<evidence type="ECO:0000256" key="2">
    <source>
        <dbReference type="SAM" id="SignalP"/>
    </source>
</evidence>
<dbReference type="RefSeq" id="WP_186857588.1">
    <property type="nucleotide sequence ID" value="NZ_JACOON010000003.1"/>
</dbReference>
<comment type="caution">
    <text evidence="5">The sequence shown here is derived from an EMBL/GenBank/DDBJ whole genome shotgun (WGS) entry which is preliminary data.</text>
</comment>
<dbReference type="EMBL" id="JACOON010000003">
    <property type="protein sequence ID" value="MBC5648069.1"/>
    <property type="molecule type" value="Genomic_DNA"/>
</dbReference>
<evidence type="ECO:0000313" key="6">
    <source>
        <dbReference type="Proteomes" id="UP000606889"/>
    </source>
</evidence>
<dbReference type="Proteomes" id="UP000606889">
    <property type="component" value="Unassembled WGS sequence"/>
</dbReference>
<proteinExistence type="predicted"/>
<evidence type="ECO:0000259" key="3">
    <source>
        <dbReference type="Pfam" id="PF06030"/>
    </source>
</evidence>
<keyword evidence="2" id="KW-0732">Signal</keyword>
<dbReference type="InterPro" id="IPR021759">
    <property type="entry name" value="WxLIP_HBD"/>
</dbReference>
<evidence type="ECO:0000256" key="1">
    <source>
        <dbReference type="SAM" id="Phobius"/>
    </source>
</evidence>
<feature type="transmembrane region" description="Helical" evidence="1">
    <location>
        <begin position="316"/>
        <end position="340"/>
    </location>
</feature>
<protein>
    <submittedName>
        <fullName evidence="5">DUF916 and DUF3324 domain-containing protein</fullName>
    </submittedName>
</protein>
<sequence length="364" mass="40677">MGKKQFKILILLLVAALLFTLVPAMAFAADKSETVGFSVSANLPDNQQDSGVSYFDLHMRPEQKQRLTTTVYNENAEEIKVKVEVVSASTNANGIIDYKTPDIKDETLETPLSEIAEVKTPELVIPGGKTAEAVVSIEMPEEEYDGAILGAIVLTQVKEEPESPEESAQKAQQGVYINNEYSYVVGVKLTETDIEILPAFEGVQAQPELLNYRVNVVHYIRNREAAIAKNIQMDIEIYSQNEQAVVKTSHGTVDMAPNSVMPYALMWDGEIAPGKYVSNVSMKLDDKEWNFELPFEVSAQTAQEINKESVEQGQGIPWWVILLIVILIVLMLVIVLLLLAMKRKKKTEEKTEMEQKATRSGRRR</sequence>
<keyword evidence="1" id="KW-0812">Transmembrane</keyword>
<dbReference type="Pfam" id="PF11797">
    <property type="entry name" value="WxLIP_HBD"/>
    <property type="match status" value="1"/>
</dbReference>
<name>A0ABR7EG96_9FIRM</name>
<evidence type="ECO:0000259" key="4">
    <source>
        <dbReference type="Pfam" id="PF11797"/>
    </source>
</evidence>
<dbReference type="Pfam" id="PF06030">
    <property type="entry name" value="WxLIP_PGBD"/>
    <property type="match status" value="1"/>
</dbReference>
<gene>
    <name evidence="5" type="ORF">H8S18_06940</name>
</gene>
<feature type="signal peptide" evidence="2">
    <location>
        <begin position="1"/>
        <end position="28"/>
    </location>
</feature>
<accession>A0ABR7EG96</accession>
<keyword evidence="1" id="KW-0472">Membrane</keyword>
<keyword evidence="6" id="KW-1185">Reference proteome</keyword>
<feature type="domain" description="WxL Interacting Protein host binding" evidence="4">
    <location>
        <begin position="172"/>
        <end position="307"/>
    </location>
</feature>